<evidence type="ECO:0000313" key="4">
    <source>
        <dbReference type="Proteomes" id="UP001634007"/>
    </source>
</evidence>
<protein>
    <recommendedName>
        <fullName evidence="5">Membrane-associated kinase regulator 2</fullName>
    </recommendedName>
</protein>
<name>A0ABD3LWA0_EUCGL</name>
<feature type="compositionally biased region" description="Polar residues" evidence="1">
    <location>
        <begin position="70"/>
        <end position="80"/>
    </location>
</feature>
<organism evidence="3 4">
    <name type="scientific">Eucalyptus globulus</name>
    <name type="common">Tasmanian blue gum</name>
    <dbReference type="NCBI Taxonomy" id="34317"/>
    <lineage>
        <taxon>Eukaryota</taxon>
        <taxon>Viridiplantae</taxon>
        <taxon>Streptophyta</taxon>
        <taxon>Embryophyta</taxon>
        <taxon>Tracheophyta</taxon>
        <taxon>Spermatophyta</taxon>
        <taxon>Magnoliopsida</taxon>
        <taxon>eudicotyledons</taxon>
        <taxon>Gunneridae</taxon>
        <taxon>Pentapetalae</taxon>
        <taxon>rosids</taxon>
        <taxon>malvids</taxon>
        <taxon>Myrtales</taxon>
        <taxon>Myrtaceae</taxon>
        <taxon>Myrtoideae</taxon>
        <taxon>Eucalypteae</taxon>
        <taxon>Eucalyptus</taxon>
    </lineage>
</organism>
<feature type="signal peptide" evidence="2">
    <location>
        <begin position="1"/>
        <end position="16"/>
    </location>
</feature>
<feature type="compositionally biased region" description="Low complexity" evidence="1">
    <location>
        <begin position="294"/>
        <end position="306"/>
    </location>
</feature>
<feature type="chain" id="PRO_5044780238" description="Membrane-associated kinase regulator 2" evidence="2">
    <location>
        <begin position="17"/>
        <end position="357"/>
    </location>
</feature>
<feature type="region of interest" description="Disordered" evidence="1">
    <location>
        <begin position="184"/>
        <end position="221"/>
    </location>
</feature>
<keyword evidence="2" id="KW-0732">Signal</keyword>
<feature type="compositionally biased region" description="Basic and acidic residues" evidence="1">
    <location>
        <begin position="307"/>
        <end position="317"/>
    </location>
</feature>
<keyword evidence="4" id="KW-1185">Reference proteome</keyword>
<dbReference type="AlphaFoldDB" id="A0ABD3LWA0"/>
<accession>A0ABD3LWA0</accession>
<sequence>MEALSFLRLLWRPAAAAAAAMPDETRSSAARTDYASDDEDDEFFELELAHYVTDSDSEGGTDSSAAAFVKSNNGMRQTSPADAKTRDASRYFSANKPAVTLSHPPTAPFSKRKILPVESASQPQSPISLFKSSPKLRVLMFRRSRSKSVAAPSAKAEETEETELKKSASSDIFFAVKPREVQLAPPATDDPSKNQSKNKETAGPSHGKLVESLFSDDSSSKRLSKDGLQKYLNLVKPLSVGISRRYNETFKFPSAESPLTSPASSPAATAAVFSPRLGKGFRVRPKQLLGKSKSATLATTSATSSPARRDGSLDQQHDGIQGAILHCKTSYYSSRDGSVLWRSASDPSSHGKSTDSV</sequence>
<dbReference type="EMBL" id="JBJKBG010000001">
    <property type="protein sequence ID" value="KAL3755667.1"/>
    <property type="molecule type" value="Genomic_DNA"/>
</dbReference>
<feature type="region of interest" description="Disordered" evidence="1">
    <location>
        <begin position="288"/>
        <end position="319"/>
    </location>
</feature>
<evidence type="ECO:0000313" key="3">
    <source>
        <dbReference type="EMBL" id="KAL3755667.1"/>
    </source>
</evidence>
<dbReference type="InterPro" id="IPR039619">
    <property type="entry name" value="MAKR2/5"/>
</dbReference>
<evidence type="ECO:0008006" key="5">
    <source>
        <dbReference type="Google" id="ProtNLM"/>
    </source>
</evidence>
<dbReference type="PANTHER" id="PTHR33929:SF4">
    <property type="entry name" value="MEMBRANE-ASSOCIATED KINASE REGULATOR 5"/>
    <property type="match status" value="1"/>
</dbReference>
<proteinExistence type="predicted"/>
<comment type="caution">
    <text evidence="3">The sequence shown here is derived from an EMBL/GenBank/DDBJ whole genome shotgun (WGS) entry which is preliminary data.</text>
</comment>
<evidence type="ECO:0000256" key="1">
    <source>
        <dbReference type="SAM" id="MobiDB-lite"/>
    </source>
</evidence>
<gene>
    <name evidence="3" type="ORF">ACJRO7_002678</name>
</gene>
<feature type="region of interest" description="Disordered" evidence="1">
    <location>
        <begin position="54"/>
        <end position="87"/>
    </location>
</feature>
<reference evidence="3 4" key="1">
    <citation type="submission" date="2024-11" db="EMBL/GenBank/DDBJ databases">
        <title>Chromosome-level genome assembly of Eucalyptus globulus Labill. provides insights into its genome evolution.</title>
        <authorList>
            <person name="Li X."/>
        </authorList>
    </citation>
    <scope>NUCLEOTIDE SEQUENCE [LARGE SCALE GENOMIC DNA]</scope>
    <source>
        <strain evidence="3">CL2024</strain>
        <tissue evidence="3">Fresh tender leaves</tissue>
    </source>
</reference>
<feature type="compositionally biased region" description="Low complexity" evidence="1">
    <location>
        <begin position="58"/>
        <end position="67"/>
    </location>
</feature>
<dbReference type="Proteomes" id="UP001634007">
    <property type="component" value="Unassembled WGS sequence"/>
</dbReference>
<evidence type="ECO:0000256" key="2">
    <source>
        <dbReference type="SAM" id="SignalP"/>
    </source>
</evidence>
<dbReference type="PANTHER" id="PTHR33929">
    <property type="entry name" value="MEMBRANE-ASSOCIATED KINASE REGULATOR 2-RELATED"/>
    <property type="match status" value="1"/>
</dbReference>